<evidence type="ECO:0000256" key="1">
    <source>
        <dbReference type="ARBA" id="ARBA00004141"/>
    </source>
</evidence>
<dbReference type="EMBL" id="MTCY01000053">
    <property type="protein sequence ID" value="OWP74909.1"/>
    <property type="molecule type" value="Genomic_DNA"/>
</dbReference>
<dbReference type="GO" id="GO:0005261">
    <property type="term" value="F:monoatomic cation channel activity"/>
    <property type="evidence" value="ECO:0007669"/>
    <property type="project" value="TreeGrafter"/>
</dbReference>
<comment type="subcellular location">
    <subcellularLocation>
        <location evidence="1">Membrane</location>
        <topology evidence="1">Multi-pass membrane protein</topology>
    </subcellularLocation>
</comment>
<evidence type="ECO:0000259" key="6">
    <source>
        <dbReference type="PROSITE" id="PS50093"/>
    </source>
</evidence>
<dbReference type="PANTHER" id="PTHR46730:SF1">
    <property type="entry name" value="PLAT DOMAIN-CONTAINING PROTEIN"/>
    <property type="match status" value="1"/>
</dbReference>
<feature type="domain" description="PKD" evidence="6">
    <location>
        <begin position="56"/>
        <end position="96"/>
    </location>
</feature>
<dbReference type="GO" id="GO:0005886">
    <property type="term" value="C:plasma membrane"/>
    <property type="evidence" value="ECO:0007669"/>
    <property type="project" value="TreeGrafter"/>
</dbReference>
<keyword evidence="5" id="KW-0472">Membrane</keyword>
<dbReference type="SUPFAM" id="SSF49299">
    <property type="entry name" value="PKD domain"/>
    <property type="match status" value="3"/>
</dbReference>
<dbReference type="InterPro" id="IPR022409">
    <property type="entry name" value="PKD/Chitinase_dom"/>
</dbReference>
<dbReference type="CDD" id="cd00146">
    <property type="entry name" value="PKD"/>
    <property type="match status" value="3"/>
</dbReference>
<evidence type="ECO:0000256" key="5">
    <source>
        <dbReference type="ARBA" id="ARBA00023136"/>
    </source>
</evidence>
<evidence type="ECO:0000313" key="7">
    <source>
        <dbReference type="EMBL" id="OWP74909.1"/>
    </source>
</evidence>
<dbReference type="SMART" id="SM00089">
    <property type="entry name" value="PKD"/>
    <property type="match status" value="3"/>
</dbReference>
<name>A0A246G844_9FLAO</name>
<dbReference type="AlphaFoldDB" id="A0A246G844"/>
<keyword evidence="3" id="KW-0677">Repeat</keyword>
<dbReference type="InterPro" id="IPR013783">
    <property type="entry name" value="Ig-like_fold"/>
</dbReference>
<gene>
    <name evidence="7" type="ORF">BWK62_13190</name>
</gene>
<keyword evidence="4" id="KW-1133">Transmembrane helix</keyword>
<comment type="caution">
    <text evidence="7">The sequence shown here is derived from an EMBL/GenBank/DDBJ whole genome shotgun (WGS) entry which is preliminary data.</text>
</comment>
<feature type="domain" description="PKD" evidence="6">
    <location>
        <begin position="128"/>
        <end position="191"/>
    </location>
</feature>
<accession>A0A246G844</accession>
<dbReference type="Proteomes" id="UP000198034">
    <property type="component" value="Unassembled WGS sequence"/>
</dbReference>
<evidence type="ECO:0000256" key="2">
    <source>
        <dbReference type="ARBA" id="ARBA00022692"/>
    </source>
</evidence>
<dbReference type="PROSITE" id="PS50093">
    <property type="entry name" value="PKD"/>
    <property type="match status" value="3"/>
</dbReference>
<feature type="domain" description="PKD" evidence="6">
    <location>
        <begin position="224"/>
        <end position="276"/>
    </location>
</feature>
<organism evidence="7 8">
    <name type="scientific">Flavobacterium columnare</name>
    <dbReference type="NCBI Taxonomy" id="996"/>
    <lineage>
        <taxon>Bacteria</taxon>
        <taxon>Pseudomonadati</taxon>
        <taxon>Bacteroidota</taxon>
        <taxon>Flavobacteriia</taxon>
        <taxon>Flavobacteriales</taxon>
        <taxon>Flavobacteriaceae</taxon>
        <taxon>Flavobacterium</taxon>
    </lineage>
</organism>
<keyword evidence="2" id="KW-0812">Transmembrane</keyword>
<dbReference type="PANTHER" id="PTHR46730">
    <property type="entry name" value="POLYCYSTIN-1"/>
    <property type="match status" value="1"/>
</dbReference>
<dbReference type="Gene3D" id="2.60.40.10">
    <property type="entry name" value="Immunoglobulins"/>
    <property type="match status" value="3"/>
</dbReference>
<evidence type="ECO:0000256" key="4">
    <source>
        <dbReference type="ARBA" id="ARBA00022989"/>
    </source>
</evidence>
<dbReference type="InterPro" id="IPR035986">
    <property type="entry name" value="PKD_dom_sf"/>
</dbReference>
<protein>
    <recommendedName>
        <fullName evidence="6">PKD domain-containing protein</fullName>
    </recommendedName>
</protein>
<dbReference type="InterPro" id="IPR000601">
    <property type="entry name" value="PKD_dom"/>
</dbReference>
<reference evidence="7 8" key="1">
    <citation type="journal article" date="2017" name="Infect. Genet. Evol.">
        <title>Comparative genome analysis of fish pathogen Flavobacterium columnare reveals extensive sequence diversity within the species.</title>
        <authorList>
            <person name="Kayansamruaj P."/>
            <person name="Dong H.T."/>
            <person name="Hirono I."/>
            <person name="Kondo H."/>
            <person name="Senapin S."/>
            <person name="Rodkhum C."/>
        </authorList>
    </citation>
    <scope>NUCLEOTIDE SEQUENCE [LARGE SCALE GENOMIC DNA]</scope>
    <source>
        <strain evidence="7 8">1214</strain>
    </source>
</reference>
<dbReference type="GO" id="GO:0006816">
    <property type="term" value="P:calcium ion transport"/>
    <property type="evidence" value="ECO:0007669"/>
    <property type="project" value="TreeGrafter"/>
</dbReference>
<dbReference type="Pfam" id="PF00801">
    <property type="entry name" value="PKD"/>
    <property type="match status" value="3"/>
</dbReference>
<sequence length="449" mass="49296">MLKKYFSFCLLIVILHSCYKESFIPIEGDIITSFVKDDESVPVEIHITNKIQGADTFLWEFEGGNPAVSNLADPGNILYTQPGTYTIKLTASNTDGEEKKIVKEIVIKDALNAKFTYAILENNFSPVEVKLTNLTQGQGISYHWDFEGGNPATYDGQNPPNVVFTIPGEHLLKLTISNGFESQTIEGKITVVPLLECNFDWTVAVTDNDYQAPVQLNIINQSISATNYSWSLSDGTINDSASANPILNFTSAGSYTITLTATNGKETKNFSKTVTIYPDTNLYSYENVKLGINSAHQNNSYGAFYSTLANKVYSVNEVNNQNSGLIDIVFSGLNSSFTTNKFVSPSVVSNYGFLTLTNAQSTIFVNSQELCNCGLSFTVNDFDAMINDNPIKNLIIVNTPSATQAFGSNLPRVILFKTQDGRKGAIKIKGMIQNGLSSYINCDIKVQKK</sequence>
<proteinExistence type="predicted"/>
<evidence type="ECO:0000313" key="8">
    <source>
        <dbReference type="Proteomes" id="UP000198034"/>
    </source>
</evidence>
<evidence type="ECO:0000256" key="3">
    <source>
        <dbReference type="ARBA" id="ARBA00022737"/>
    </source>
</evidence>